<evidence type="ECO:0000313" key="4">
    <source>
        <dbReference type="EMBL" id="STZ74814.1"/>
    </source>
</evidence>
<dbReference type="Gene3D" id="1.10.10.10">
    <property type="entry name" value="Winged helix-like DNA-binding domain superfamily/Winged helix DNA-binding domain"/>
    <property type="match status" value="2"/>
</dbReference>
<dbReference type="AlphaFoldDB" id="A0A378UBP8"/>
<dbReference type="SUPFAM" id="SSF46785">
    <property type="entry name" value="Winged helix' DNA-binding domain"/>
    <property type="match status" value="2"/>
</dbReference>
<dbReference type="EMBL" id="UGQC01000002">
    <property type="protein sequence ID" value="STZ74814.1"/>
    <property type="molecule type" value="Genomic_DNA"/>
</dbReference>
<evidence type="ECO:0000256" key="2">
    <source>
        <dbReference type="SAM" id="MobiDB-lite"/>
    </source>
</evidence>
<dbReference type="NCBIfam" id="NF038290">
    <property type="entry name" value="repM_Acin"/>
    <property type="match status" value="1"/>
</dbReference>
<dbReference type="InterPro" id="IPR000525">
    <property type="entry name" value="Initiator_Rep_WH1"/>
</dbReference>
<reference evidence="4 5" key="1">
    <citation type="submission" date="2018-06" db="EMBL/GenBank/DDBJ databases">
        <authorList>
            <consortium name="Pathogen Informatics"/>
            <person name="Doyle S."/>
        </authorList>
    </citation>
    <scope>NUCLEOTIDE SEQUENCE [LARGE SCALE GENOMIC DNA]</scope>
    <source>
        <strain evidence="4 5">NCTC7911</strain>
    </source>
</reference>
<dbReference type="InterPro" id="IPR036388">
    <property type="entry name" value="WH-like_DNA-bd_sf"/>
</dbReference>
<sequence>MGNLVVKDNALIEASHKLSEVEQRLILLAILKGREHCDSVEDLKGEDLIIHADEYAKTYNVSKEASYQALKKAVMGLYRAEWGYKYLTEKGVQRVRYERFTQSADYGEGEGTIIFRFSDAIIPMLVELERNFTTYEIGQVASLTSRYAMRLYEMIMRHFDKQKSKGMLRISLDELRFRLGLLPTEYKAMSDFKKYVFDLAIKQINENTDLMVTYEQRKQGRIIIGFDISSKYKTSVKKAKKTKENTERDPNTKDIFDGLTDKEREIIAQKNAYADQIGATEQHRQNLIKKALEQHRQADQSEQERKQREKAERLAQEQQDKERLELAQRQFEQILNDDRLINAYIANNGINEKNLNGLQKIRYEQGDFKGVFDMEKHKFEQLHSLRYLNLKFLS</sequence>
<dbReference type="RefSeq" id="WP_115248410.1">
    <property type="nucleotide sequence ID" value="NZ_UGQC01000002.1"/>
</dbReference>
<dbReference type="InterPro" id="IPR036390">
    <property type="entry name" value="WH_DNA-bd_sf"/>
</dbReference>
<evidence type="ECO:0000259" key="3">
    <source>
        <dbReference type="Pfam" id="PF01051"/>
    </source>
</evidence>
<dbReference type="Pfam" id="PF21205">
    <property type="entry name" value="Rep3_C"/>
    <property type="match status" value="1"/>
</dbReference>
<dbReference type="GO" id="GO:0003887">
    <property type="term" value="F:DNA-directed DNA polymerase activity"/>
    <property type="evidence" value="ECO:0007669"/>
    <property type="project" value="InterPro"/>
</dbReference>
<feature type="domain" description="Initiator Rep protein WH1" evidence="3">
    <location>
        <begin position="5"/>
        <end position="156"/>
    </location>
</feature>
<organism evidence="4 5">
    <name type="scientific">Moraxella lacunata</name>
    <dbReference type="NCBI Taxonomy" id="477"/>
    <lineage>
        <taxon>Bacteria</taxon>
        <taxon>Pseudomonadati</taxon>
        <taxon>Pseudomonadota</taxon>
        <taxon>Gammaproteobacteria</taxon>
        <taxon>Moraxellales</taxon>
        <taxon>Moraxellaceae</taxon>
        <taxon>Moraxella</taxon>
    </lineage>
</organism>
<protein>
    <submittedName>
        <fullName evidence="4">Replication protein</fullName>
    </submittedName>
</protein>
<dbReference type="GO" id="GO:0006270">
    <property type="term" value="P:DNA replication initiation"/>
    <property type="evidence" value="ECO:0007669"/>
    <property type="project" value="InterPro"/>
</dbReference>
<feature type="compositionally biased region" description="Basic and acidic residues" evidence="2">
    <location>
        <begin position="242"/>
        <end position="257"/>
    </location>
</feature>
<feature type="region of interest" description="Disordered" evidence="2">
    <location>
        <begin position="238"/>
        <end position="257"/>
    </location>
</feature>
<keyword evidence="5" id="KW-1185">Reference proteome</keyword>
<dbReference type="Proteomes" id="UP000254107">
    <property type="component" value="Unassembled WGS sequence"/>
</dbReference>
<feature type="region of interest" description="Disordered" evidence="2">
    <location>
        <begin position="293"/>
        <end position="321"/>
    </location>
</feature>
<dbReference type="Pfam" id="PF01051">
    <property type="entry name" value="Rep3_N"/>
    <property type="match status" value="1"/>
</dbReference>
<evidence type="ECO:0000256" key="1">
    <source>
        <dbReference type="ARBA" id="ARBA00038283"/>
    </source>
</evidence>
<comment type="similarity">
    <text evidence="1">Belongs to the initiator RepB protein family.</text>
</comment>
<evidence type="ECO:0000313" key="5">
    <source>
        <dbReference type="Proteomes" id="UP000254107"/>
    </source>
</evidence>
<accession>A0A378UBP8</accession>
<dbReference type="GeneID" id="302271469"/>
<proteinExistence type="inferred from homology"/>
<gene>
    <name evidence="4" type="primary">repE_1</name>
    <name evidence="4" type="ORF">NCTC7911_02995</name>
</gene>
<name>A0A378UBP8_MORLA</name>